<organism evidence="1 2">
    <name type="scientific">Adoxophyes honmai entomopoxvirus 'L'</name>
    <dbReference type="NCBI Taxonomy" id="1293540"/>
    <lineage>
        <taxon>Viruses</taxon>
        <taxon>Varidnaviria</taxon>
        <taxon>Bamfordvirae</taxon>
        <taxon>Nucleocytoviricota</taxon>
        <taxon>Pokkesviricetes</taxon>
        <taxon>Chitovirales</taxon>
        <taxon>Poxviridae</taxon>
        <taxon>Entomopoxvirinae</taxon>
        <taxon>Betaentomopoxvirus</taxon>
        <taxon>Betaentomopoxvirus ahonmai</taxon>
    </lineage>
</organism>
<dbReference type="OrthoDB" id="39304at10239"/>
<name>A0A916NX17_9POXV</name>
<protein>
    <submittedName>
        <fullName evidence="1">Uncharacterized protein</fullName>
    </submittedName>
</protein>
<dbReference type="EMBL" id="HF679131">
    <property type="protein sequence ID" value="CCU55498.1"/>
    <property type="molecule type" value="Genomic_DNA"/>
</dbReference>
<sequence length="1114" mass="131757">MCQSYINKTNRNINILNIDECIYILYFKYKNDILISKMLSDLEYIIFEFNTNDIITQFMINQYKNTLNMFYKMKNIKYFYDDYIILYTYLSFYTNTINKMKDGSKNILKNKTFEIPETINNVYINRYINVNIENIVLETIRQNFSKTIDVQNIILLLRNDEEFKTNIKNYINNIILDDNNFISRLISKLPIDDLIKNNDNIKRLINESILNANVFKNKVDEDKLIERILSNPSIINKFKNIINESIILDDIINKIVKSPDIINLLNSQDKNIINIDDLIDKLNTTDKFKNMIKNIINNDLLSGKDISKLVDLFKNADEKFNNFQILEDTFNSKISEVNQIYINTRDIMQKMISNFEDVLEKLVVPINDKSKEINKKIEIVGDEIETANKKLINYVETIDKNFDIVISKEKQFEELIKNISKETEEFKNNIKENITQLINNMSQENILKALDIQDIELTDNVKTYINSLLPSLIIDYFDGEYLNSDKFNVIVNKNVSDIITPEYINNIIKSHIPKEHDIIKNVEKKFNELYNSKFNDLREYIDEINIDTKKNNTNIIDITKDITQLKNETKNELISINDFSDEKAKIDKILKYLNIKPENLESNQSNIDELIKYYTTGASVKIKEIILNILNKILSDSNINIDKLSDIDNIDDKIIKTVNLLKTYQLNELKSVLSNFSDTLYNDLNSKIEDIKIKIEPLITTENNIAGIYNELSDLSDKYNVIFNKIDNIKFIEIKNEIEYILNYVSTNVTKVIETIKHNLMDLNNIVYNQQNQGNIVKYIIETENTLKGYAETLNKVIYVINSLNDTPTIDVIKIPPTNNTNIKKYNNNINNLLEYNKSYKASPAIAGNNQLYENPLLNNIYTKFYTKYVGNKNLNIYNLNDSYKTILNMYDNDIGLINKVMKDLQTYKVYNMSYYIIIKKYIKILNEDKNNFLLNLYKRYIKYGYLILKFRIVYNTENIDKNIILFFLNKIIINAIKRDILYEYIKLNYTLTHIDTKSNLIDLSQKIILNYAYMSYLKNINNENIEIYNLFHDNFNNKHINIELLFYTNYLELSSNDKIYFNYLLNIENLFFEKYMKYIVCKDINIKNYMNFLLFKHIIINNNIKLYLYPINE</sequence>
<gene>
    <name evidence="1" type="ORF">AHEV_177</name>
</gene>
<accession>A0A916NX17</accession>
<proteinExistence type="predicted"/>
<evidence type="ECO:0000313" key="1">
    <source>
        <dbReference type="EMBL" id="CCU55498.1"/>
    </source>
</evidence>
<dbReference type="Proteomes" id="UP000792575">
    <property type="component" value="Genome"/>
</dbReference>
<dbReference type="RefSeq" id="YP_008004000.1">
    <property type="nucleotide sequence ID" value="NC_021247.1"/>
</dbReference>
<reference evidence="1" key="1">
    <citation type="journal article" date="2013" name="J. Virol.">
        <title>New Insights into the Evolution of Entomopoxvirinae from the Complete Genome Sequences of Four Entomopoxviruses Infecting Adoxophyes honmai, Choristoneura biennis, Choristoneura rosaceana, and Mythimna separata.</title>
        <authorList>
            <person name="Theze J."/>
            <person name="Takatsuka J."/>
            <person name="Li Z."/>
            <person name="Gallais J."/>
            <person name="Doucet D."/>
            <person name="Arif B."/>
            <person name="Nakai M."/>
            <person name="Herniou E.A."/>
        </authorList>
    </citation>
    <scope>NUCLEOTIDE SEQUENCE</scope>
    <source>
        <strain evidence="1">Tokyo</strain>
    </source>
</reference>
<dbReference type="KEGG" id="vg:15614106"/>
<dbReference type="GeneID" id="15614106"/>
<evidence type="ECO:0000313" key="2">
    <source>
        <dbReference type="Proteomes" id="UP000792575"/>
    </source>
</evidence>
<keyword evidence="2" id="KW-1185">Reference proteome</keyword>